<keyword evidence="2" id="KW-1185">Reference proteome</keyword>
<dbReference type="Proteomes" id="UP000299102">
    <property type="component" value="Unassembled WGS sequence"/>
</dbReference>
<sequence>MHERLEESPLLKILHSMAGTGRRDRVIGGRRPRSVARRASLLQFRVYCFVNCSRRSPRLGRFSFADLTNRPLGFVTFPRLRHDDECRRRRNDI</sequence>
<protein>
    <submittedName>
        <fullName evidence="1">Uncharacterized protein</fullName>
    </submittedName>
</protein>
<proteinExistence type="predicted"/>
<dbReference type="EMBL" id="BGZK01000394">
    <property type="protein sequence ID" value="GBP41163.1"/>
    <property type="molecule type" value="Genomic_DNA"/>
</dbReference>
<gene>
    <name evidence="1" type="ORF">EVAR_31288_1</name>
</gene>
<organism evidence="1 2">
    <name type="scientific">Eumeta variegata</name>
    <name type="common">Bagworm moth</name>
    <name type="synonym">Eumeta japonica</name>
    <dbReference type="NCBI Taxonomy" id="151549"/>
    <lineage>
        <taxon>Eukaryota</taxon>
        <taxon>Metazoa</taxon>
        <taxon>Ecdysozoa</taxon>
        <taxon>Arthropoda</taxon>
        <taxon>Hexapoda</taxon>
        <taxon>Insecta</taxon>
        <taxon>Pterygota</taxon>
        <taxon>Neoptera</taxon>
        <taxon>Endopterygota</taxon>
        <taxon>Lepidoptera</taxon>
        <taxon>Glossata</taxon>
        <taxon>Ditrysia</taxon>
        <taxon>Tineoidea</taxon>
        <taxon>Psychidae</taxon>
        <taxon>Oiketicinae</taxon>
        <taxon>Eumeta</taxon>
    </lineage>
</organism>
<name>A0A4C1VR55_EUMVA</name>
<dbReference type="AlphaFoldDB" id="A0A4C1VR55"/>
<accession>A0A4C1VR55</accession>
<evidence type="ECO:0000313" key="1">
    <source>
        <dbReference type="EMBL" id="GBP41163.1"/>
    </source>
</evidence>
<reference evidence="1 2" key="1">
    <citation type="journal article" date="2019" name="Commun. Biol.">
        <title>The bagworm genome reveals a unique fibroin gene that provides high tensile strength.</title>
        <authorList>
            <person name="Kono N."/>
            <person name="Nakamura H."/>
            <person name="Ohtoshi R."/>
            <person name="Tomita M."/>
            <person name="Numata K."/>
            <person name="Arakawa K."/>
        </authorList>
    </citation>
    <scope>NUCLEOTIDE SEQUENCE [LARGE SCALE GENOMIC DNA]</scope>
</reference>
<comment type="caution">
    <text evidence="1">The sequence shown here is derived from an EMBL/GenBank/DDBJ whole genome shotgun (WGS) entry which is preliminary data.</text>
</comment>
<evidence type="ECO:0000313" key="2">
    <source>
        <dbReference type="Proteomes" id="UP000299102"/>
    </source>
</evidence>